<sequence>MATEAPRNMGFYMLIDKEMQKVAVFRWTEEGVTLEVLKEGGGPMAREYFTEGILSYRLGEFVTPSQPEEFMEALTEPRNMSYYAFRRED</sequence>
<dbReference type="OrthoDB" id="5194408at2"/>
<keyword evidence="2" id="KW-1185">Reference proteome</keyword>
<protein>
    <submittedName>
        <fullName evidence="1">Uncharacterized protein</fullName>
    </submittedName>
</protein>
<dbReference type="AlphaFoldDB" id="A0A4S8PVK7"/>
<gene>
    <name evidence="1" type="ORF">FAB82_23270</name>
</gene>
<reference evidence="2" key="1">
    <citation type="submission" date="2019-04" db="EMBL/GenBank/DDBJ databases">
        <title>Nocardioides xinjiangensis sp. nov.</title>
        <authorList>
            <person name="Liu S."/>
        </authorList>
    </citation>
    <scope>NUCLEOTIDE SEQUENCE [LARGE SCALE GENOMIC DNA]</scope>
    <source>
        <strain evidence="2">18</strain>
    </source>
</reference>
<dbReference type="Proteomes" id="UP000308760">
    <property type="component" value="Unassembled WGS sequence"/>
</dbReference>
<accession>A0A4S8PVK7</accession>
<name>A0A4S8PVK7_9ACTN</name>
<organism evidence="1 2">
    <name type="scientific">Glycomyces buryatensis</name>
    <dbReference type="NCBI Taxonomy" id="2570927"/>
    <lineage>
        <taxon>Bacteria</taxon>
        <taxon>Bacillati</taxon>
        <taxon>Actinomycetota</taxon>
        <taxon>Actinomycetes</taxon>
        <taxon>Glycomycetales</taxon>
        <taxon>Glycomycetaceae</taxon>
        <taxon>Glycomyces</taxon>
    </lineage>
</organism>
<reference evidence="1 2" key="2">
    <citation type="submission" date="2019-05" db="EMBL/GenBank/DDBJ databases">
        <title>Glycomyces buryatensis sp. nov.</title>
        <authorList>
            <person name="Nikitina E."/>
        </authorList>
    </citation>
    <scope>NUCLEOTIDE SEQUENCE [LARGE SCALE GENOMIC DNA]</scope>
    <source>
        <strain evidence="1 2">18</strain>
    </source>
</reference>
<comment type="caution">
    <text evidence="1">The sequence shown here is derived from an EMBL/GenBank/DDBJ whole genome shotgun (WGS) entry which is preliminary data.</text>
</comment>
<proteinExistence type="predicted"/>
<evidence type="ECO:0000313" key="1">
    <source>
        <dbReference type="EMBL" id="THV35590.1"/>
    </source>
</evidence>
<dbReference type="EMBL" id="STGY01000074">
    <property type="protein sequence ID" value="THV35590.1"/>
    <property type="molecule type" value="Genomic_DNA"/>
</dbReference>
<evidence type="ECO:0000313" key="2">
    <source>
        <dbReference type="Proteomes" id="UP000308760"/>
    </source>
</evidence>
<dbReference type="RefSeq" id="WP_136536959.1">
    <property type="nucleotide sequence ID" value="NZ_STGY01000074.1"/>
</dbReference>